<dbReference type="eggNOG" id="COG0683">
    <property type="taxonomic scope" value="Bacteria"/>
</dbReference>
<dbReference type="Proteomes" id="UP000002368">
    <property type="component" value="Chromosome"/>
</dbReference>
<evidence type="ECO:0000256" key="2">
    <source>
        <dbReference type="ARBA" id="ARBA00022448"/>
    </source>
</evidence>
<evidence type="ECO:0000313" key="6">
    <source>
        <dbReference type="EMBL" id="ADG07686.1"/>
    </source>
</evidence>
<dbReference type="PANTHER" id="PTHR47151:SF2">
    <property type="entry name" value="AMINO ACID BINDING PROTEIN"/>
    <property type="match status" value="1"/>
</dbReference>
<dbReference type="InterPro" id="IPR000709">
    <property type="entry name" value="Leu_Ile_Val-bd"/>
</dbReference>
<dbReference type="Gene3D" id="3.40.50.2300">
    <property type="match status" value="2"/>
</dbReference>
<dbReference type="OrthoDB" id="9783240at2"/>
<dbReference type="GO" id="GO:0006865">
    <property type="term" value="P:amino acid transport"/>
    <property type="evidence" value="ECO:0007669"/>
    <property type="project" value="UniProtKB-KW"/>
</dbReference>
<gene>
    <name evidence="6" type="ordered locus">Btus_3067</name>
</gene>
<dbReference type="EMBL" id="CP002017">
    <property type="protein sequence ID" value="ADG07686.1"/>
    <property type="molecule type" value="Genomic_DNA"/>
</dbReference>
<keyword evidence="2" id="KW-0813">Transport</keyword>
<name>D5WWC1_KYRT2</name>
<accession>D5WWC1</accession>
<evidence type="ECO:0000256" key="1">
    <source>
        <dbReference type="ARBA" id="ARBA00010062"/>
    </source>
</evidence>
<evidence type="ECO:0000313" key="7">
    <source>
        <dbReference type="Proteomes" id="UP000002368"/>
    </source>
</evidence>
<proteinExistence type="inferred from homology"/>
<comment type="similarity">
    <text evidence="1">Belongs to the leucine-binding protein family.</text>
</comment>
<keyword evidence="3" id="KW-0732">Signal</keyword>
<dbReference type="InterPro" id="IPR028082">
    <property type="entry name" value="Peripla_BP_I"/>
</dbReference>
<sequence>MEMKATPRKILFTAIGLLAAVGSIVGCGSGSSTTNDAQGDAAPVKIGLSAPLSGSTASWGTDYRDAAALAIEEINQSGGILGHPIQFVAEDDTMSNEGALNVASRLVDEKVIAVLGPLSSSTAMATEQVYSQGGVLMFPPASNPKLTQMGFDNVFRMSPKDDQFGAMDAKVAAERLGAKTAAVIHDNSTYSKGLATYFKDAFEQMGGKVVDFEAITPGEKDYSPVLTKIKSMNPDLFYYSGYYPEGAALVKQGKALGLETQYLMGNSNYDQQFIALAGPAAENVVMETLTPVTLISSDQAQKYVARYKEKYGKEPGFLGHLAYDSVHILKQAIEKAHSLSFDAIKTVLRDPGGFQGIAGKITFDKNGDIQGSPSIILTVKNGKFVPYQ</sequence>
<dbReference type="AlphaFoldDB" id="D5WWC1"/>
<dbReference type="PANTHER" id="PTHR47151">
    <property type="entry name" value="LEU/ILE/VAL-BINDING ABC TRANSPORTER SUBUNIT"/>
    <property type="match status" value="1"/>
</dbReference>
<dbReference type="SUPFAM" id="SSF53822">
    <property type="entry name" value="Periplasmic binding protein-like I"/>
    <property type="match status" value="1"/>
</dbReference>
<protein>
    <submittedName>
        <fullName evidence="6">Extracellular ligand-binding receptor</fullName>
    </submittedName>
</protein>
<dbReference type="PRINTS" id="PR00337">
    <property type="entry name" value="LEUILEVALBP"/>
</dbReference>
<evidence type="ECO:0000256" key="3">
    <source>
        <dbReference type="ARBA" id="ARBA00022729"/>
    </source>
</evidence>
<dbReference type="InterPro" id="IPR028081">
    <property type="entry name" value="Leu-bd"/>
</dbReference>
<dbReference type="Pfam" id="PF13458">
    <property type="entry name" value="Peripla_BP_6"/>
    <property type="match status" value="1"/>
</dbReference>
<organism evidence="6 7">
    <name type="scientific">Kyrpidia tusciae (strain DSM 2912 / NBRC 15312 / T2)</name>
    <name type="common">Bacillus tusciae</name>
    <dbReference type="NCBI Taxonomy" id="562970"/>
    <lineage>
        <taxon>Bacteria</taxon>
        <taxon>Bacillati</taxon>
        <taxon>Bacillota</taxon>
        <taxon>Bacilli</taxon>
        <taxon>Bacillales</taxon>
        <taxon>Alicyclobacillaceae</taxon>
        <taxon>Kyrpidia</taxon>
    </lineage>
</organism>
<dbReference type="KEGG" id="bts:Btus_3067"/>
<dbReference type="HOGENOM" id="CLU_027128_6_0_9"/>
<reference evidence="6 7" key="1">
    <citation type="journal article" date="2011" name="Stand. Genomic Sci.">
        <title>Complete genome sequence of the thermophilic, hydrogen-oxidizing Bacillus tusciae type strain (T2) and reclassification in the new genus, Kyrpidia gen. nov. as Kyrpidia tusciae comb. nov. and emendation of the family Alicyclobacillaceae da Costa and Rainey, 2010.</title>
        <authorList>
            <person name="Klenk H.P."/>
            <person name="Lapidus A."/>
            <person name="Chertkov O."/>
            <person name="Copeland A."/>
            <person name="Del Rio T.G."/>
            <person name="Nolan M."/>
            <person name="Lucas S."/>
            <person name="Chen F."/>
            <person name="Tice H."/>
            <person name="Cheng J.F."/>
            <person name="Han C."/>
            <person name="Bruce D."/>
            <person name="Goodwin L."/>
            <person name="Pitluck S."/>
            <person name="Pati A."/>
            <person name="Ivanova N."/>
            <person name="Mavromatis K."/>
            <person name="Daum C."/>
            <person name="Chen A."/>
            <person name="Palaniappan K."/>
            <person name="Chang Y.J."/>
            <person name="Land M."/>
            <person name="Hauser L."/>
            <person name="Jeffries C.D."/>
            <person name="Detter J.C."/>
            <person name="Rohde M."/>
            <person name="Abt B."/>
            <person name="Pukall R."/>
            <person name="Goker M."/>
            <person name="Bristow J."/>
            <person name="Markowitz V."/>
            <person name="Hugenholtz P."/>
            <person name="Eisen J.A."/>
        </authorList>
    </citation>
    <scope>NUCLEOTIDE SEQUENCE [LARGE SCALE GENOMIC DNA]</scope>
    <source>
        <strain evidence="6 7">DSM 2912</strain>
    </source>
</reference>
<dbReference type="STRING" id="562970.Btus_3067"/>
<keyword evidence="7" id="KW-1185">Reference proteome</keyword>
<evidence type="ECO:0000259" key="5">
    <source>
        <dbReference type="Pfam" id="PF13458"/>
    </source>
</evidence>
<dbReference type="CDD" id="cd06342">
    <property type="entry name" value="PBP1_ABC_LIVBP-like"/>
    <property type="match status" value="1"/>
</dbReference>
<keyword evidence="4" id="KW-0029">Amino-acid transport</keyword>
<keyword evidence="6" id="KW-0675">Receptor</keyword>
<feature type="domain" description="Leucine-binding protein" evidence="5">
    <location>
        <begin position="43"/>
        <end position="381"/>
    </location>
</feature>
<evidence type="ECO:0000256" key="4">
    <source>
        <dbReference type="ARBA" id="ARBA00022970"/>
    </source>
</evidence>
<dbReference type="PROSITE" id="PS51257">
    <property type="entry name" value="PROKAR_LIPOPROTEIN"/>
    <property type="match status" value="1"/>
</dbReference>